<evidence type="ECO:0000256" key="6">
    <source>
        <dbReference type="ARBA" id="ARBA00022777"/>
    </source>
</evidence>
<evidence type="ECO:0000256" key="4">
    <source>
        <dbReference type="ARBA" id="ARBA00022679"/>
    </source>
</evidence>
<dbReference type="Gene3D" id="1.20.5.1930">
    <property type="match status" value="1"/>
</dbReference>
<evidence type="ECO:0000256" key="7">
    <source>
        <dbReference type="ARBA" id="ARBA00022840"/>
    </source>
</evidence>
<keyword evidence="7" id="KW-0067">ATP-binding</keyword>
<dbReference type="InterPro" id="IPR050482">
    <property type="entry name" value="Sensor_HK_TwoCompSys"/>
</dbReference>
<dbReference type="Pfam" id="PF02518">
    <property type="entry name" value="HATPase_c"/>
    <property type="match status" value="1"/>
</dbReference>
<feature type="transmembrane region" description="Helical" evidence="9">
    <location>
        <begin position="303"/>
        <end position="328"/>
    </location>
</feature>
<gene>
    <name evidence="12" type="ORF">C791_5395</name>
</gene>
<keyword evidence="6 12" id="KW-0418">Kinase</keyword>
<dbReference type="SUPFAM" id="SSF55874">
    <property type="entry name" value="ATPase domain of HSP90 chaperone/DNA topoisomerase II/histidine kinase"/>
    <property type="match status" value="1"/>
</dbReference>
<evidence type="ECO:0000256" key="1">
    <source>
        <dbReference type="ARBA" id="ARBA00000085"/>
    </source>
</evidence>
<evidence type="ECO:0000256" key="2">
    <source>
        <dbReference type="ARBA" id="ARBA00012438"/>
    </source>
</evidence>
<keyword evidence="8" id="KW-0902">Two-component regulatory system</keyword>
<dbReference type="PATRIC" id="fig|1238180.3.peg.5311"/>
<comment type="caution">
    <text evidence="12">The sequence shown here is derived from an EMBL/GenBank/DDBJ whole genome shotgun (WGS) entry which is preliminary data.</text>
</comment>
<evidence type="ECO:0000313" key="12">
    <source>
        <dbReference type="EMBL" id="EMD25046.1"/>
    </source>
</evidence>
<dbReference type="Gene3D" id="3.30.565.10">
    <property type="entry name" value="Histidine kinase-like ATPase, C-terminal domain"/>
    <property type="match status" value="1"/>
</dbReference>
<dbReference type="GO" id="GO:0000155">
    <property type="term" value="F:phosphorelay sensor kinase activity"/>
    <property type="evidence" value="ECO:0007669"/>
    <property type="project" value="InterPro"/>
</dbReference>
<evidence type="ECO:0000259" key="10">
    <source>
        <dbReference type="Pfam" id="PF02518"/>
    </source>
</evidence>
<keyword evidence="3" id="KW-0597">Phosphoprotein</keyword>
<evidence type="ECO:0000256" key="8">
    <source>
        <dbReference type="ARBA" id="ARBA00023012"/>
    </source>
</evidence>
<keyword evidence="9" id="KW-0812">Transmembrane</keyword>
<dbReference type="InterPro" id="IPR003594">
    <property type="entry name" value="HATPase_dom"/>
</dbReference>
<proteinExistence type="predicted"/>
<dbReference type="EMBL" id="ANMG01000051">
    <property type="protein sequence ID" value="EMD25046.1"/>
    <property type="molecule type" value="Genomic_DNA"/>
</dbReference>
<keyword evidence="9" id="KW-0472">Membrane</keyword>
<dbReference type="InterPro" id="IPR036890">
    <property type="entry name" value="HATPase_C_sf"/>
</dbReference>
<evidence type="ECO:0000256" key="9">
    <source>
        <dbReference type="SAM" id="Phobius"/>
    </source>
</evidence>
<feature type="transmembrane region" description="Helical" evidence="9">
    <location>
        <begin position="146"/>
        <end position="166"/>
    </location>
</feature>
<reference evidence="12 13" key="1">
    <citation type="submission" date="2012-10" db="EMBL/GenBank/DDBJ databases">
        <title>Genome assembly of Amycolatopsis azurea DSM 43854.</title>
        <authorList>
            <person name="Khatri I."/>
            <person name="Kaur I."/>
            <person name="Subramanian S."/>
            <person name="Mayilraj S."/>
        </authorList>
    </citation>
    <scope>NUCLEOTIDE SEQUENCE [LARGE SCALE GENOMIC DNA]</scope>
    <source>
        <strain evidence="12 13">DSM 43854</strain>
    </source>
</reference>
<name>M2QE80_9PSEU</name>
<feature type="transmembrane region" description="Helical" evidence="9">
    <location>
        <begin position="359"/>
        <end position="383"/>
    </location>
</feature>
<feature type="transmembrane region" description="Helical" evidence="9">
    <location>
        <begin position="207"/>
        <end position="231"/>
    </location>
</feature>
<dbReference type="GO" id="GO:0046983">
    <property type="term" value="F:protein dimerization activity"/>
    <property type="evidence" value="ECO:0007669"/>
    <property type="project" value="InterPro"/>
</dbReference>
<dbReference type="GO" id="GO:0016020">
    <property type="term" value="C:membrane"/>
    <property type="evidence" value="ECO:0007669"/>
    <property type="project" value="InterPro"/>
</dbReference>
<keyword evidence="9" id="KW-1133">Transmembrane helix</keyword>
<keyword evidence="5" id="KW-0547">Nucleotide-binding</keyword>
<dbReference type="GO" id="GO:0005524">
    <property type="term" value="F:ATP binding"/>
    <property type="evidence" value="ECO:0007669"/>
    <property type="project" value="UniProtKB-KW"/>
</dbReference>
<comment type="catalytic activity">
    <reaction evidence="1">
        <text>ATP + protein L-histidine = ADP + protein N-phospho-L-histidine.</text>
        <dbReference type="EC" id="2.7.13.3"/>
    </reaction>
</comment>
<feature type="domain" description="Signal transduction histidine kinase subgroup 3 dimerisation and phosphoacceptor" evidence="11">
    <location>
        <begin position="423"/>
        <end position="490"/>
    </location>
</feature>
<dbReference type="InterPro" id="IPR011712">
    <property type="entry name" value="Sig_transdc_His_kin_sub3_dim/P"/>
</dbReference>
<feature type="transmembrane region" description="Helical" evidence="9">
    <location>
        <begin position="47"/>
        <end position="67"/>
    </location>
</feature>
<dbReference type="PANTHER" id="PTHR24421">
    <property type="entry name" value="NITRATE/NITRITE SENSOR PROTEIN NARX-RELATED"/>
    <property type="match status" value="1"/>
</dbReference>
<dbReference type="Pfam" id="PF07730">
    <property type="entry name" value="HisKA_3"/>
    <property type="match status" value="1"/>
</dbReference>
<evidence type="ECO:0000313" key="13">
    <source>
        <dbReference type="Proteomes" id="UP000014137"/>
    </source>
</evidence>
<evidence type="ECO:0000256" key="5">
    <source>
        <dbReference type="ARBA" id="ARBA00022741"/>
    </source>
</evidence>
<protein>
    <recommendedName>
        <fullName evidence="2">histidine kinase</fullName>
        <ecNumber evidence="2">2.7.13.3</ecNumber>
    </recommendedName>
</protein>
<evidence type="ECO:0000259" key="11">
    <source>
        <dbReference type="Pfam" id="PF07730"/>
    </source>
</evidence>
<organism evidence="12 13">
    <name type="scientific">Amycolatopsis azurea DSM 43854</name>
    <dbReference type="NCBI Taxonomy" id="1238180"/>
    <lineage>
        <taxon>Bacteria</taxon>
        <taxon>Bacillati</taxon>
        <taxon>Actinomycetota</taxon>
        <taxon>Actinomycetes</taxon>
        <taxon>Pseudonocardiales</taxon>
        <taxon>Pseudonocardiaceae</taxon>
        <taxon>Amycolatopsis</taxon>
    </lineage>
</organism>
<keyword evidence="4" id="KW-0808">Transferase</keyword>
<accession>M2QE80</accession>
<feature type="domain" description="Histidine kinase/HSP90-like ATPase" evidence="10">
    <location>
        <begin position="530"/>
        <end position="609"/>
    </location>
</feature>
<dbReference type="CDD" id="cd16917">
    <property type="entry name" value="HATPase_UhpB-NarQ-NarX-like"/>
    <property type="match status" value="1"/>
</dbReference>
<dbReference type="EC" id="2.7.13.3" evidence="2"/>
<dbReference type="AlphaFoldDB" id="M2QE80"/>
<dbReference type="PANTHER" id="PTHR24421:SF10">
    <property type="entry name" value="NITRATE_NITRITE SENSOR PROTEIN NARQ"/>
    <property type="match status" value="1"/>
</dbReference>
<dbReference type="Proteomes" id="UP000014137">
    <property type="component" value="Unassembled WGS sequence"/>
</dbReference>
<evidence type="ECO:0000256" key="3">
    <source>
        <dbReference type="ARBA" id="ARBA00022553"/>
    </source>
</evidence>
<sequence>MGLRPLLSGRSVRETSRMIRKYLTSVRRGFALAALALVSWLDLLLELVGFCLLCVGLVFAYTLALEGTRPRAALTRRLAGRWCGVEVEPPYRPAPPEPERERDGWYRDGNNLFKRSWFLRWTKRFEWISDDPATGRDLGWQLWNPFAGLLLVPAVLVAGPGALRLYGKWTRWWLGPRAARTGGGWVKTRLKALGFQLGLAGLSVVQLAMAIPTLPMLAFGFAPLFPTLVVAGRSVTDTLRREAKNWTGVRIDRPYLPEPSFPVPRADGMYQRGRQLYDTPWWPARLDRCRWVIRDRATWRDMAAAVVNSVVLSLMAVPTAALVFFGFWGFLSLWVLRPIAHWMDISWSLFGLSEATTHWQALALTPVVVAAFVAGLLPAPWLARKGAQFAKLLLGPTEASRLGQRVERLKQTRTDASVVQAAELRRIERDLHDGVQSRLVAMGMKLGALEALIDSDPAAAKRLAAELRQTSSETLTELRLLVRGIHPPVLSERGLGDAVRAMALDSPLRASVTGSLPRLEQPAEACAYFAVSELLGNAAKHGEARRVSIELGYDDGLLRVEVTDDGKGGANAARGSGIRGIERRLGTFDGTFALTSPLGGPTKVTMEIPCQLDPDASSPRTSTSSETG</sequence>